<reference evidence="1" key="1">
    <citation type="submission" date="2019-06" db="EMBL/GenBank/DDBJ databases">
        <authorList>
            <consortium name="Wellcome Sanger Institute Data Sharing"/>
        </authorList>
    </citation>
    <scope>NUCLEOTIDE SEQUENCE [LARGE SCALE GENOMIC DNA]</scope>
</reference>
<dbReference type="InParanoid" id="A0A667YR27"/>
<keyword evidence="2" id="KW-1185">Reference proteome</keyword>
<accession>A0A667YR27</accession>
<evidence type="ECO:0000313" key="1">
    <source>
        <dbReference type="Ensembl" id="ENSMMDP00005028898.1"/>
    </source>
</evidence>
<dbReference type="Ensembl" id="ENSMMDT00005029582.1">
    <property type="protein sequence ID" value="ENSMMDP00005028898.1"/>
    <property type="gene ID" value="ENSMMDG00005013758.1"/>
</dbReference>
<protein>
    <submittedName>
        <fullName evidence="1">Uncharacterized protein</fullName>
    </submittedName>
</protein>
<dbReference type="AlphaFoldDB" id="A0A667YR27"/>
<proteinExistence type="predicted"/>
<sequence length="116" mass="12603">SSSFTSLCSLFSITCSLHTENSVSSGSGSLLCDWSAGSLSTVLDCGGGEETSPASITESGQLYLEFINLCTNIILHSVCVRRNDARNVRTVMEIICAHVQSQRDPLALTWRYHDKD</sequence>
<name>A0A667YR27_9TELE</name>
<organism evidence="1 2">
    <name type="scientific">Myripristis murdjan</name>
    <name type="common">pinecone soldierfish</name>
    <dbReference type="NCBI Taxonomy" id="586833"/>
    <lineage>
        <taxon>Eukaryota</taxon>
        <taxon>Metazoa</taxon>
        <taxon>Chordata</taxon>
        <taxon>Craniata</taxon>
        <taxon>Vertebrata</taxon>
        <taxon>Euteleostomi</taxon>
        <taxon>Actinopterygii</taxon>
        <taxon>Neopterygii</taxon>
        <taxon>Teleostei</taxon>
        <taxon>Neoteleostei</taxon>
        <taxon>Acanthomorphata</taxon>
        <taxon>Holocentriformes</taxon>
        <taxon>Holocentridae</taxon>
        <taxon>Myripristis</taxon>
    </lineage>
</organism>
<reference evidence="1" key="3">
    <citation type="submission" date="2025-09" db="UniProtKB">
        <authorList>
            <consortium name="Ensembl"/>
        </authorList>
    </citation>
    <scope>IDENTIFICATION</scope>
</reference>
<evidence type="ECO:0000313" key="2">
    <source>
        <dbReference type="Proteomes" id="UP000472263"/>
    </source>
</evidence>
<dbReference type="Proteomes" id="UP000472263">
    <property type="component" value="Chromosome 17"/>
</dbReference>
<reference evidence="1" key="2">
    <citation type="submission" date="2025-08" db="UniProtKB">
        <authorList>
            <consortium name="Ensembl"/>
        </authorList>
    </citation>
    <scope>IDENTIFICATION</scope>
</reference>